<dbReference type="InterPro" id="IPR034122">
    <property type="entry name" value="Retropepsin-like_bacterial"/>
</dbReference>
<keyword evidence="3" id="KW-1185">Reference proteome</keyword>
<feature type="transmembrane region" description="Helical" evidence="1">
    <location>
        <begin position="33"/>
        <end position="53"/>
    </location>
</feature>
<evidence type="ECO:0000256" key="1">
    <source>
        <dbReference type="SAM" id="Phobius"/>
    </source>
</evidence>
<proteinExistence type="predicted"/>
<evidence type="ECO:0000313" key="3">
    <source>
        <dbReference type="Proteomes" id="UP001597215"/>
    </source>
</evidence>
<dbReference type="RefSeq" id="WP_381512097.1">
    <property type="nucleotide sequence ID" value="NZ_JBHUEL010000004.1"/>
</dbReference>
<accession>A0ABW4MB98</accession>
<dbReference type="InterPro" id="IPR001969">
    <property type="entry name" value="Aspartic_peptidase_AS"/>
</dbReference>
<dbReference type="InterPro" id="IPR011969">
    <property type="entry name" value="Clan_AA_Asp_peptidase_C"/>
</dbReference>
<feature type="transmembrane region" description="Helical" evidence="1">
    <location>
        <begin position="9"/>
        <end position="27"/>
    </location>
</feature>
<keyword evidence="2" id="KW-0378">Hydrolase</keyword>
<keyword evidence="1" id="KW-1133">Transmembrane helix</keyword>
<dbReference type="PROSITE" id="PS00141">
    <property type="entry name" value="ASP_PROTEASE"/>
    <property type="match status" value="1"/>
</dbReference>
<sequence length="197" mass="21576">MDRLATPEAVYALIILVLIASGLIARRLPLRQYAKMIGAWAAIFVVVFIGFSFRPELSMMWNRVKGELTGAPRQSMAGEKLRLVRQDDGHFWLRASVNGQSADFMVDSGASTTAINADLAAAAKVKLDGRTTELETANGIISAKLGDVREFRIGDLQIDDHQVVIAENFGDTNVVGMNFLDSFSSWTVKGDVMELQP</sequence>
<name>A0ABW4MB98_9SPHN</name>
<dbReference type="Pfam" id="PF13975">
    <property type="entry name" value="gag-asp_proteas"/>
    <property type="match status" value="1"/>
</dbReference>
<dbReference type="Gene3D" id="2.40.70.10">
    <property type="entry name" value="Acid Proteases"/>
    <property type="match status" value="1"/>
</dbReference>
<organism evidence="2 3">
    <name type="scientific">Sphingorhabdus buctiana</name>
    <dbReference type="NCBI Taxonomy" id="1508805"/>
    <lineage>
        <taxon>Bacteria</taxon>
        <taxon>Pseudomonadati</taxon>
        <taxon>Pseudomonadota</taxon>
        <taxon>Alphaproteobacteria</taxon>
        <taxon>Sphingomonadales</taxon>
        <taxon>Sphingomonadaceae</taxon>
        <taxon>Sphingorhabdus</taxon>
    </lineage>
</organism>
<dbReference type="InterPro" id="IPR021109">
    <property type="entry name" value="Peptidase_aspartic_dom_sf"/>
</dbReference>
<dbReference type="EMBL" id="JBHUEL010000004">
    <property type="protein sequence ID" value="MFD1766232.1"/>
    <property type="molecule type" value="Genomic_DNA"/>
</dbReference>
<comment type="caution">
    <text evidence="2">The sequence shown here is derived from an EMBL/GenBank/DDBJ whole genome shotgun (WGS) entry which is preliminary data.</text>
</comment>
<gene>
    <name evidence="2" type="ORF">ACFSAG_05180</name>
</gene>
<dbReference type="Proteomes" id="UP001597215">
    <property type="component" value="Unassembled WGS sequence"/>
</dbReference>
<reference evidence="3" key="1">
    <citation type="journal article" date="2019" name="Int. J. Syst. Evol. Microbiol.">
        <title>The Global Catalogue of Microorganisms (GCM) 10K type strain sequencing project: providing services to taxonomists for standard genome sequencing and annotation.</title>
        <authorList>
            <consortium name="The Broad Institute Genomics Platform"/>
            <consortium name="The Broad Institute Genome Sequencing Center for Infectious Disease"/>
            <person name="Wu L."/>
            <person name="Ma J."/>
        </authorList>
    </citation>
    <scope>NUCLEOTIDE SEQUENCE [LARGE SCALE GENOMIC DNA]</scope>
    <source>
        <strain evidence="3">CGMCC 1.12449</strain>
    </source>
</reference>
<dbReference type="GO" id="GO:0006508">
    <property type="term" value="P:proteolysis"/>
    <property type="evidence" value="ECO:0007669"/>
    <property type="project" value="UniProtKB-KW"/>
</dbReference>
<dbReference type="NCBIfam" id="TIGR02281">
    <property type="entry name" value="clan_AA_DTGA"/>
    <property type="match status" value="1"/>
</dbReference>
<protein>
    <submittedName>
        <fullName evidence="2">TIGR02281 family clan AA aspartic protease</fullName>
    </submittedName>
</protein>
<keyword evidence="1" id="KW-0472">Membrane</keyword>
<dbReference type="GO" id="GO:0008233">
    <property type="term" value="F:peptidase activity"/>
    <property type="evidence" value="ECO:0007669"/>
    <property type="project" value="UniProtKB-KW"/>
</dbReference>
<dbReference type="SUPFAM" id="SSF50630">
    <property type="entry name" value="Acid proteases"/>
    <property type="match status" value="1"/>
</dbReference>
<dbReference type="CDD" id="cd05483">
    <property type="entry name" value="retropepsin_like_bacteria"/>
    <property type="match status" value="1"/>
</dbReference>
<keyword evidence="2" id="KW-0645">Protease</keyword>
<evidence type="ECO:0000313" key="2">
    <source>
        <dbReference type="EMBL" id="MFD1766232.1"/>
    </source>
</evidence>
<keyword evidence="1" id="KW-0812">Transmembrane</keyword>